<protein>
    <submittedName>
        <fullName evidence="2">DUF1003 domain-containing protein</fullName>
    </submittedName>
</protein>
<dbReference type="EMBL" id="CP038228">
    <property type="protein sequence ID" value="QDI04320.1"/>
    <property type="molecule type" value="Genomic_DNA"/>
</dbReference>
<name>A0A514EE62_9XANT</name>
<dbReference type="PANTHER" id="PTHR41386">
    <property type="entry name" value="INTEGRAL MEMBRANE PROTEIN-RELATED"/>
    <property type="match status" value="1"/>
</dbReference>
<evidence type="ECO:0000256" key="1">
    <source>
        <dbReference type="SAM" id="Phobius"/>
    </source>
</evidence>
<dbReference type="Pfam" id="PF06210">
    <property type="entry name" value="DUF1003"/>
    <property type="match status" value="1"/>
</dbReference>
<dbReference type="InterPro" id="IPR010406">
    <property type="entry name" value="DUF1003"/>
</dbReference>
<keyword evidence="1" id="KW-0812">Transmembrane</keyword>
<feature type="transmembrane region" description="Helical" evidence="1">
    <location>
        <begin position="73"/>
        <end position="96"/>
    </location>
</feature>
<gene>
    <name evidence="2" type="ORF">E4A48_12010</name>
</gene>
<accession>A0A514EE62</accession>
<keyword evidence="3" id="KW-1185">Reference proteome</keyword>
<dbReference type="RefSeq" id="WP_039007315.1">
    <property type="nucleotide sequence ID" value="NZ_CM003052.1"/>
</dbReference>
<dbReference type="PANTHER" id="PTHR41386:SF1">
    <property type="entry name" value="MEMBRANE PROTEIN"/>
    <property type="match status" value="1"/>
</dbReference>
<sequence>MNIHAGTTPPHGRIDRIDRRQTARQLLQTELEKLPDAEREVVERFIAKRHVARDIVKQADHDRSLGERIADRVAEVGGSWSFIISFGVCLLLWIVLNSVVLGGGFDPYPYILLNLCLSCLAAIQAPVIMMSQNRQAAVDRLRAQNDYEVNIKSELEILQVHEKLNQLREQDWATLVELQNRQIAMLQQLLERAGGLPPDVSVR</sequence>
<evidence type="ECO:0000313" key="3">
    <source>
        <dbReference type="Proteomes" id="UP000319349"/>
    </source>
</evidence>
<dbReference type="Proteomes" id="UP000319349">
    <property type="component" value="Chromosome"/>
</dbReference>
<proteinExistence type="predicted"/>
<dbReference type="AlphaFoldDB" id="A0A514EE62"/>
<feature type="transmembrane region" description="Helical" evidence="1">
    <location>
        <begin position="108"/>
        <end position="130"/>
    </location>
</feature>
<reference evidence="2 3" key="1">
    <citation type="submission" date="2019-03" db="EMBL/GenBank/DDBJ databases">
        <title>Tal1 in Xanthomonas translucens pv. cerealis Contributes to Virulence in Bacterial Leaf Streak of Wheat.</title>
        <authorList>
            <person name="Shah S.M.A."/>
            <person name="Haq F."/>
            <person name="Ma W."/>
            <person name="Xu X."/>
            <person name="Wang S."/>
            <person name="Xu Z."/>
            <person name="Zou L."/>
            <person name="Zhu B."/>
            <person name="Chen G."/>
        </authorList>
    </citation>
    <scope>NUCLEOTIDE SEQUENCE [LARGE SCALE GENOMIC DNA]</scope>
    <source>
        <strain evidence="2 3">01</strain>
    </source>
</reference>
<organism evidence="2 3">
    <name type="scientific">Xanthomonas cerealis pv. cerealis</name>
    <dbReference type="NCBI Taxonomy" id="152263"/>
    <lineage>
        <taxon>Bacteria</taxon>
        <taxon>Pseudomonadati</taxon>
        <taxon>Pseudomonadota</taxon>
        <taxon>Gammaproteobacteria</taxon>
        <taxon>Lysobacterales</taxon>
        <taxon>Lysobacteraceae</taxon>
        <taxon>Xanthomonas</taxon>
        <taxon>Xanthomonas translucens group</taxon>
        <taxon>Xanthomonas cerealis</taxon>
    </lineage>
</organism>
<evidence type="ECO:0000313" key="2">
    <source>
        <dbReference type="EMBL" id="QDI04320.1"/>
    </source>
</evidence>
<keyword evidence="1" id="KW-1133">Transmembrane helix</keyword>
<keyword evidence="1" id="KW-0472">Membrane</keyword>